<dbReference type="Gene3D" id="3.30.200.20">
    <property type="entry name" value="Phosphorylase Kinase, domain 1"/>
    <property type="match status" value="1"/>
</dbReference>
<dbReference type="GO" id="GO:0005952">
    <property type="term" value="C:cAMP-dependent protein kinase complex"/>
    <property type="evidence" value="ECO:0007669"/>
    <property type="project" value="TreeGrafter"/>
</dbReference>
<feature type="domain" description="AGC-kinase C-terminal" evidence="19">
    <location>
        <begin position="517"/>
        <end position="601"/>
    </location>
</feature>
<evidence type="ECO:0000256" key="3">
    <source>
        <dbReference type="ARBA" id="ARBA00012428"/>
    </source>
</evidence>
<evidence type="ECO:0000256" key="12">
    <source>
        <dbReference type="ARBA" id="ARBA00024113"/>
    </source>
</evidence>
<name>A0A7S2JD82_9EUKA</name>
<organism evidence="20">
    <name type="scientific">Haptolina brevifila</name>
    <dbReference type="NCBI Taxonomy" id="156173"/>
    <lineage>
        <taxon>Eukaryota</taxon>
        <taxon>Haptista</taxon>
        <taxon>Haptophyta</taxon>
        <taxon>Prymnesiophyceae</taxon>
        <taxon>Prymnesiales</taxon>
        <taxon>Prymnesiaceae</taxon>
        <taxon>Haptolina</taxon>
    </lineage>
</organism>
<dbReference type="EMBL" id="HBGU01077847">
    <property type="protein sequence ID" value="CAD9543700.1"/>
    <property type="molecule type" value="Transcribed_RNA"/>
</dbReference>
<protein>
    <recommendedName>
        <fullName evidence="12">cGMP-dependent protein kinase</fullName>
        <ecNumber evidence="3">2.7.11.12</ecNumber>
    </recommendedName>
</protein>
<evidence type="ECO:0000256" key="2">
    <source>
        <dbReference type="ARBA" id="ARBA00006352"/>
    </source>
</evidence>
<evidence type="ECO:0000256" key="15">
    <source>
        <dbReference type="PROSITE-ProRule" id="PRU10141"/>
    </source>
</evidence>
<evidence type="ECO:0000256" key="14">
    <source>
        <dbReference type="ARBA" id="ARBA00047462"/>
    </source>
</evidence>
<feature type="compositionally biased region" description="Polar residues" evidence="16">
    <location>
        <begin position="156"/>
        <end position="170"/>
    </location>
</feature>
<evidence type="ECO:0000256" key="9">
    <source>
        <dbReference type="ARBA" id="ARBA00022840"/>
    </source>
</evidence>
<comment type="cofactor">
    <cofactor evidence="1">
        <name>Mg(2+)</name>
        <dbReference type="ChEBI" id="CHEBI:18420"/>
    </cofactor>
</comment>
<dbReference type="InterPro" id="IPR017441">
    <property type="entry name" value="Protein_kinase_ATP_BS"/>
</dbReference>
<dbReference type="Gene3D" id="1.10.510.10">
    <property type="entry name" value="Transferase(Phosphotransferase) domain 1"/>
    <property type="match status" value="1"/>
</dbReference>
<feature type="region of interest" description="Disordered" evidence="16">
    <location>
        <begin position="536"/>
        <end position="578"/>
    </location>
</feature>
<feature type="compositionally biased region" description="Basic and acidic residues" evidence="16">
    <location>
        <begin position="130"/>
        <end position="142"/>
    </location>
</feature>
<proteinExistence type="inferred from homology"/>
<evidence type="ECO:0000256" key="11">
    <source>
        <dbReference type="ARBA" id="ARBA00022992"/>
    </source>
</evidence>
<comment type="similarity">
    <text evidence="2">Belongs to the protein kinase superfamily. AGC Ser/Thr protein kinase family. cGMP subfamily.</text>
</comment>
<comment type="catalytic activity">
    <reaction evidence="13">
        <text>L-threonyl-[protein] + ATP = O-phospho-L-threonyl-[protein] + ADP + H(+)</text>
        <dbReference type="Rhea" id="RHEA:46608"/>
        <dbReference type="Rhea" id="RHEA-COMP:11060"/>
        <dbReference type="Rhea" id="RHEA-COMP:11605"/>
        <dbReference type="ChEBI" id="CHEBI:15378"/>
        <dbReference type="ChEBI" id="CHEBI:30013"/>
        <dbReference type="ChEBI" id="CHEBI:30616"/>
        <dbReference type="ChEBI" id="CHEBI:61977"/>
        <dbReference type="ChEBI" id="CHEBI:456216"/>
        <dbReference type="EC" id="2.7.11.12"/>
    </reaction>
</comment>
<evidence type="ECO:0000256" key="4">
    <source>
        <dbReference type="ARBA" id="ARBA00022527"/>
    </source>
</evidence>
<feature type="domain" description="Cyclic nucleotide-binding" evidence="18">
    <location>
        <begin position="76"/>
        <end position="225"/>
    </location>
</feature>
<feature type="domain" description="Protein kinase" evidence="17">
    <location>
        <begin position="254"/>
        <end position="517"/>
    </location>
</feature>
<dbReference type="Pfam" id="PF00069">
    <property type="entry name" value="Pkinase"/>
    <property type="match status" value="1"/>
</dbReference>
<evidence type="ECO:0000256" key="10">
    <source>
        <dbReference type="ARBA" id="ARBA00022842"/>
    </source>
</evidence>
<evidence type="ECO:0000256" key="7">
    <source>
        <dbReference type="ARBA" id="ARBA00022741"/>
    </source>
</evidence>
<evidence type="ECO:0000256" key="6">
    <source>
        <dbReference type="ARBA" id="ARBA00022679"/>
    </source>
</evidence>
<dbReference type="Gene3D" id="2.60.120.10">
    <property type="entry name" value="Jelly Rolls"/>
    <property type="match status" value="1"/>
</dbReference>
<dbReference type="SMART" id="SM00220">
    <property type="entry name" value="S_TKc"/>
    <property type="match status" value="1"/>
</dbReference>
<dbReference type="InterPro" id="IPR008271">
    <property type="entry name" value="Ser/Thr_kinase_AS"/>
</dbReference>
<keyword evidence="7 15" id="KW-0547">Nucleotide-binding</keyword>
<dbReference type="PROSITE" id="PS51285">
    <property type="entry name" value="AGC_KINASE_CTER"/>
    <property type="match status" value="1"/>
</dbReference>
<dbReference type="EC" id="2.7.11.12" evidence="3"/>
<dbReference type="AlphaFoldDB" id="A0A7S2JD82"/>
<dbReference type="PROSITE" id="PS50011">
    <property type="entry name" value="PROTEIN_KINASE_DOM"/>
    <property type="match status" value="1"/>
</dbReference>
<dbReference type="InterPro" id="IPR000719">
    <property type="entry name" value="Prot_kinase_dom"/>
</dbReference>
<dbReference type="InterPro" id="IPR011009">
    <property type="entry name" value="Kinase-like_dom_sf"/>
</dbReference>
<dbReference type="PROSITE" id="PS00108">
    <property type="entry name" value="PROTEIN_KINASE_ST"/>
    <property type="match status" value="1"/>
</dbReference>
<evidence type="ECO:0000259" key="19">
    <source>
        <dbReference type="PROSITE" id="PS51285"/>
    </source>
</evidence>
<dbReference type="CDD" id="cd00038">
    <property type="entry name" value="CAP_ED"/>
    <property type="match status" value="1"/>
</dbReference>
<dbReference type="GO" id="GO:0004691">
    <property type="term" value="F:cAMP-dependent protein kinase activity"/>
    <property type="evidence" value="ECO:0007669"/>
    <property type="project" value="TreeGrafter"/>
</dbReference>
<sequence>MLTFSRGDVISPEALEAAYSSRSIRSQLTSTHLTCIVIPSRFVATERSARSSLMPRAVHMEMGLQFVRKILMTIDAFRGLTDEQLNQIITSARRVTFAKGEAIISEGNKSAAEMYIVTHGTAYASRKRTHLDNDDRGGKGEARPSQQGPSVEDLRGTSSLGEEPTLTTPSDAVPIGAFDVGDHFGAASIVAHENGSSITHTISVSAPLATVKCLVLSRAAFGRLLPHVEHKLRGEIDHRKWLVRHRNRVTLSELYKGQLIGTGTYGRVRLATHKETGEAYAVKIVDKAKIMTAKEQVTNARNERALLASCNHPFLLKLVAAYQSNLAIFFIIELVIGGELFTLLDQKGSFDMSMARFYAANVNAALGYFRELGVVYRDLKPENVLLQRDGYAKVIDFGFAKSVADGQRTFTFCGTPEYMAPEIVEFIGYDHSIDMWALGIFIYDMMNGATPFQSRDGDLNVVFDNILNHKRQPGGVLRFPWVWRFFNADAESVIRTLLHSTPESRPSPRQLWQHPFFAMDADAVLALERKEVQPPFVPTLSSATDTSRFDDIDDDSDNESELEDDVPDPSQARRGSSIKAAITGQFPGFLLITDKWRRREDEDEAASFSKLAA</sequence>
<dbReference type="SUPFAM" id="SSF51206">
    <property type="entry name" value="cAMP-binding domain-like"/>
    <property type="match status" value="1"/>
</dbReference>
<dbReference type="PANTHER" id="PTHR24353">
    <property type="entry name" value="CYCLIC NUCLEOTIDE-DEPENDENT PROTEIN KINASE"/>
    <property type="match status" value="1"/>
</dbReference>
<dbReference type="PROSITE" id="PS50042">
    <property type="entry name" value="CNMP_BINDING_3"/>
    <property type="match status" value="1"/>
</dbReference>
<evidence type="ECO:0000256" key="1">
    <source>
        <dbReference type="ARBA" id="ARBA00001946"/>
    </source>
</evidence>
<accession>A0A7S2JD82</accession>
<comment type="catalytic activity">
    <reaction evidence="14">
        <text>L-seryl-[protein] + ATP = O-phospho-L-seryl-[protein] + ADP + H(+)</text>
        <dbReference type="Rhea" id="RHEA:17989"/>
        <dbReference type="Rhea" id="RHEA-COMP:9863"/>
        <dbReference type="Rhea" id="RHEA-COMP:11604"/>
        <dbReference type="ChEBI" id="CHEBI:15378"/>
        <dbReference type="ChEBI" id="CHEBI:29999"/>
        <dbReference type="ChEBI" id="CHEBI:30616"/>
        <dbReference type="ChEBI" id="CHEBI:83421"/>
        <dbReference type="ChEBI" id="CHEBI:456216"/>
        <dbReference type="EC" id="2.7.11.12"/>
    </reaction>
</comment>
<evidence type="ECO:0000256" key="5">
    <source>
        <dbReference type="ARBA" id="ARBA00022535"/>
    </source>
</evidence>
<reference evidence="20" key="1">
    <citation type="submission" date="2021-01" db="EMBL/GenBank/DDBJ databases">
        <authorList>
            <person name="Corre E."/>
            <person name="Pelletier E."/>
            <person name="Niang G."/>
            <person name="Scheremetjew M."/>
            <person name="Finn R."/>
            <person name="Kale V."/>
            <person name="Holt S."/>
            <person name="Cochrane G."/>
            <person name="Meng A."/>
            <person name="Brown T."/>
            <person name="Cohen L."/>
        </authorList>
    </citation>
    <scope>NUCLEOTIDE SEQUENCE</scope>
    <source>
        <strain evidence="20">UTEX LB 985</strain>
    </source>
</reference>
<keyword evidence="5" id="KW-0140">cGMP</keyword>
<dbReference type="GO" id="GO:0030553">
    <property type="term" value="F:cGMP binding"/>
    <property type="evidence" value="ECO:0007669"/>
    <property type="project" value="UniProtKB-KW"/>
</dbReference>
<feature type="region of interest" description="Disordered" evidence="16">
    <location>
        <begin position="126"/>
        <end position="172"/>
    </location>
</feature>
<dbReference type="PROSITE" id="PS00107">
    <property type="entry name" value="PROTEIN_KINASE_ATP"/>
    <property type="match status" value="1"/>
</dbReference>
<evidence type="ECO:0000256" key="8">
    <source>
        <dbReference type="ARBA" id="ARBA00022777"/>
    </source>
</evidence>
<evidence type="ECO:0000256" key="16">
    <source>
        <dbReference type="SAM" id="MobiDB-lite"/>
    </source>
</evidence>
<keyword evidence="8" id="KW-0418">Kinase</keyword>
<dbReference type="InterPro" id="IPR000961">
    <property type="entry name" value="AGC-kinase_C"/>
</dbReference>
<evidence type="ECO:0000259" key="18">
    <source>
        <dbReference type="PROSITE" id="PS50042"/>
    </source>
</evidence>
<keyword evidence="10" id="KW-0460">Magnesium</keyword>
<dbReference type="SUPFAM" id="SSF56112">
    <property type="entry name" value="Protein kinase-like (PK-like)"/>
    <property type="match status" value="1"/>
</dbReference>
<dbReference type="GO" id="GO:0005524">
    <property type="term" value="F:ATP binding"/>
    <property type="evidence" value="ECO:0007669"/>
    <property type="project" value="UniProtKB-UniRule"/>
</dbReference>
<feature type="binding site" evidence="15">
    <location>
        <position position="283"/>
    </location>
    <ligand>
        <name>ATP</name>
        <dbReference type="ChEBI" id="CHEBI:30616"/>
    </ligand>
</feature>
<keyword evidence="11" id="KW-0142">cGMP-binding</keyword>
<gene>
    <name evidence="20" type="ORF">CBRE1094_LOCUS42442</name>
</gene>
<dbReference type="InterPro" id="IPR014710">
    <property type="entry name" value="RmlC-like_jellyroll"/>
</dbReference>
<dbReference type="GO" id="GO:0004692">
    <property type="term" value="F:cGMP-dependent protein kinase activity"/>
    <property type="evidence" value="ECO:0007669"/>
    <property type="project" value="UniProtKB-EC"/>
</dbReference>
<evidence type="ECO:0000313" key="20">
    <source>
        <dbReference type="EMBL" id="CAD9543700.1"/>
    </source>
</evidence>
<keyword evidence="6" id="KW-0808">Transferase</keyword>
<dbReference type="InterPro" id="IPR000595">
    <property type="entry name" value="cNMP-bd_dom"/>
</dbReference>
<evidence type="ECO:0000259" key="17">
    <source>
        <dbReference type="PROSITE" id="PS50011"/>
    </source>
</evidence>
<dbReference type="InterPro" id="IPR018490">
    <property type="entry name" value="cNMP-bd_dom_sf"/>
</dbReference>
<dbReference type="PANTHER" id="PTHR24353:SF37">
    <property type="entry name" value="CAMP-DEPENDENT PROTEIN KINASE CATALYTIC SUBUNIT PRKX"/>
    <property type="match status" value="1"/>
</dbReference>
<evidence type="ECO:0000256" key="13">
    <source>
        <dbReference type="ARBA" id="ARBA00047298"/>
    </source>
</evidence>
<keyword evidence="9 15" id="KW-0067">ATP-binding</keyword>
<feature type="compositionally biased region" description="Acidic residues" evidence="16">
    <location>
        <begin position="551"/>
        <end position="567"/>
    </location>
</feature>
<keyword evidence="4" id="KW-0723">Serine/threonine-protein kinase</keyword>